<sequence>MSRTRIAATAIGLAGVLAASQAQAQSASSSEQEIALLKQQLKMLEQKLDKLQSQTAANTVATAKAKAEAKAEARSEAKAVVANANAAIPMKSPPPASGVVVTMPNNRPTICTADGANCVAITSRVHWDVGGYDYRPNTAGTVPQKLDSGENVRRARIGVVGKFLEDWNFALIYDFGGTADGFGGTVGSSTTPPTVGLLPGGGTSGIENAFVSYTGLKPFGGKMAIEAGVMDLAWTMDESTSSNDIAFMERASVGVVAQNIAAGDFRSAAGARWYNDVFYAGAYATGPTTGAIHSASSAVPAGTSEQYGATARVAGQVVSGNDYSVHLGADAQWLIQPPRNLVANTQTLTLSDRPELRIDPTTLISTGAIANVSGAQVYGVEAAGTYGPLWVQGEYYWFNIDRNANTAVVPIGTSSLKFQGGYAQAAYVLTGESRKYNPGNAAYGGVKPVHPFSLEGGGWGAWEVAGRVSQMDLNDQLATAAGIAGGRQTVYTLALNWYVNGNVRFMLDYLHGNISKQASPVSAADTGSRFDAVAMRTQFAF</sequence>
<organism evidence="3 4">
    <name type="scientific">Bradyrhizobium commune</name>
    <dbReference type="NCBI Taxonomy" id="83627"/>
    <lineage>
        <taxon>Bacteria</taxon>
        <taxon>Pseudomonadati</taxon>
        <taxon>Pseudomonadota</taxon>
        <taxon>Alphaproteobacteria</taxon>
        <taxon>Hyphomicrobiales</taxon>
        <taxon>Nitrobacteraceae</taxon>
        <taxon>Bradyrhizobium</taxon>
    </lineage>
</organism>
<dbReference type="InterPro" id="IPR023614">
    <property type="entry name" value="Porin_dom_sf"/>
</dbReference>
<feature type="chain" id="PRO_5033031418" evidence="2">
    <location>
        <begin position="25"/>
        <end position="541"/>
    </location>
</feature>
<feature type="coiled-coil region" evidence="1">
    <location>
        <begin position="27"/>
        <end position="54"/>
    </location>
</feature>
<accession>A0A7S9H299</accession>
<dbReference type="SUPFAM" id="SSF56935">
    <property type="entry name" value="Porins"/>
    <property type="match status" value="1"/>
</dbReference>
<feature type="signal peptide" evidence="2">
    <location>
        <begin position="1"/>
        <end position="24"/>
    </location>
</feature>
<evidence type="ECO:0000256" key="1">
    <source>
        <dbReference type="SAM" id="Coils"/>
    </source>
</evidence>
<dbReference type="KEGG" id="bcou:IC761_14685"/>
<dbReference type="Gene3D" id="2.40.160.10">
    <property type="entry name" value="Porin"/>
    <property type="match status" value="1"/>
</dbReference>
<name>A0A7S9H299_9BRAD</name>
<dbReference type="InterPro" id="IPR010870">
    <property type="entry name" value="Porin_O/P"/>
</dbReference>
<keyword evidence="2" id="KW-0732">Signal</keyword>
<reference evidence="3 4" key="1">
    <citation type="submission" date="2020-09" db="EMBL/GenBank/DDBJ databases">
        <title>Complete genomes of bradyrhizobia occurring on native shrubby legumes in Australia.</title>
        <authorList>
            <person name="Lafay B."/>
        </authorList>
    </citation>
    <scope>NUCLEOTIDE SEQUENCE [LARGE SCALE GENOMIC DNA]</scope>
    <source>
        <strain evidence="3 4">BDV5040</strain>
    </source>
</reference>
<protein>
    <submittedName>
        <fullName evidence="3">OprO/OprP family phosphate-selective porin</fullName>
    </submittedName>
</protein>
<evidence type="ECO:0000313" key="3">
    <source>
        <dbReference type="EMBL" id="QPF94438.1"/>
    </source>
</evidence>
<proteinExistence type="predicted"/>
<gene>
    <name evidence="3" type="ORF">IC761_14685</name>
</gene>
<dbReference type="AlphaFoldDB" id="A0A7S9H299"/>
<dbReference type="Pfam" id="PF07396">
    <property type="entry name" value="Porin_O_P"/>
    <property type="match status" value="1"/>
</dbReference>
<evidence type="ECO:0000313" key="4">
    <source>
        <dbReference type="Proteomes" id="UP000594621"/>
    </source>
</evidence>
<keyword evidence="4" id="KW-1185">Reference proteome</keyword>
<dbReference type="RefSeq" id="WP_195803915.1">
    <property type="nucleotide sequence ID" value="NZ_CP061379.1"/>
</dbReference>
<evidence type="ECO:0000256" key="2">
    <source>
        <dbReference type="SAM" id="SignalP"/>
    </source>
</evidence>
<keyword evidence="1" id="KW-0175">Coiled coil</keyword>
<dbReference type="Proteomes" id="UP000594621">
    <property type="component" value="Chromosome"/>
</dbReference>
<dbReference type="EMBL" id="CP061379">
    <property type="protein sequence ID" value="QPF94438.1"/>
    <property type="molecule type" value="Genomic_DNA"/>
</dbReference>